<sequence>MKWSFAAVGSLSLARGSRSQFLVEPSTKVDPNTFKNFAWWHVVASRDACALIRLPTRLPTNNLRLVPPASGTTMTSTSGKTTSKFTTQLSTKTTLTSTTTVPGNGVTTPSPIQFGIVGNCNKFHWVEKDQLCTIQALYFVSTAQFVPWNPAAKSDCSSLWTLRAGMLTNCNKFFLANRDPCNMVAFFNGSIATELFRRWNRGIGGMRATTCRGAPTPA</sequence>
<organism evidence="1 2">
    <name type="scientific">Chaetomium tenue</name>
    <dbReference type="NCBI Taxonomy" id="1854479"/>
    <lineage>
        <taxon>Eukaryota</taxon>
        <taxon>Fungi</taxon>
        <taxon>Dikarya</taxon>
        <taxon>Ascomycota</taxon>
        <taxon>Pezizomycotina</taxon>
        <taxon>Sordariomycetes</taxon>
        <taxon>Sordariomycetidae</taxon>
        <taxon>Sordariales</taxon>
        <taxon>Chaetomiaceae</taxon>
        <taxon>Chaetomium</taxon>
    </lineage>
</organism>
<gene>
    <name evidence="1" type="ORF">F5144DRAFT_542429</name>
</gene>
<evidence type="ECO:0000313" key="1">
    <source>
        <dbReference type="EMBL" id="KAH6649208.1"/>
    </source>
</evidence>
<dbReference type="EMBL" id="JAGIZQ010000001">
    <property type="protein sequence ID" value="KAH6649208.1"/>
    <property type="molecule type" value="Genomic_DNA"/>
</dbReference>
<comment type="caution">
    <text evidence="1">The sequence shown here is derived from an EMBL/GenBank/DDBJ whole genome shotgun (WGS) entry which is preliminary data.</text>
</comment>
<protein>
    <submittedName>
        <fullName evidence="1">Uncharacterized protein</fullName>
    </submittedName>
</protein>
<name>A0ACB7PNK8_9PEZI</name>
<dbReference type="Proteomes" id="UP000724584">
    <property type="component" value="Unassembled WGS sequence"/>
</dbReference>
<evidence type="ECO:0000313" key="2">
    <source>
        <dbReference type="Proteomes" id="UP000724584"/>
    </source>
</evidence>
<reference evidence="1 2" key="1">
    <citation type="journal article" date="2021" name="Nat. Commun.">
        <title>Genetic determinants of endophytism in the Arabidopsis root mycobiome.</title>
        <authorList>
            <person name="Mesny F."/>
            <person name="Miyauchi S."/>
            <person name="Thiergart T."/>
            <person name="Pickel B."/>
            <person name="Atanasova L."/>
            <person name="Karlsson M."/>
            <person name="Huettel B."/>
            <person name="Barry K.W."/>
            <person name="Haridas S."/>
            <person name="Chen C."/>
            <person name="Bauer D."/>
            <person name="Andreopoulos W."/>
            <person name="Pangilinan J."/>
            <person name="LaButti K."/>
            <person name="Riley R."/>
            <person name="Lipzen A."/>
            <person name="Clum A."/>
            <person name="Drula E."/>
            <person name="Henrissat B."/>
            <person name="Kohler A."/>
            <person name="Grigoriev I.V."/>
            <person name="Martin F.M."/>
            <person name="Hacquard S."/>
        </authorList>
    </citation>
    <scope>NUCLEOTIDE SEQUENCE [LARGE SCALE GENOMIC DNA]</scope>
    <source>
        <strain evidence="1 2">MPI-SDFR-AT-0079</strain>
    </source>
</reference>
<accession>A0ACB7PNK8</accession>
<keyword evidence="2" id="KW-1185">Reference proteome</keyword>
<proteinExistence type="predicted"/>